<dbReference type="AlphaFoldDB" id="A0A9Q8Z567"/>
<evidence type="ECO:0008006" key="4">
    <source>
        <dbReference type="Google" id="ProtNLM"/>
    </source>
</evidence>
<protein>
    <recommendedName>
        <fullName evidence="4">Fungal N-terminal domain-containing protein</fullName>
    </recommendedName>
</protein>
<name>A0A9Q8Z567_CURCL</name>
<keyword evidence="3" id="KW-1185">Reference proteome</keyword>
<feature type="compositionally biased region" description="Polar residues" evidence="1">
    <location>
        <begin position="204"/>
        <end position="221"/>
    </location>
</feature>
<feature type="compositionally biased region" description="Basic and acidic residues" evidence="1">
    <location>
        <begin position="255"/>
        <end position="269"/>
    </location>
</feature>
<reference evidence="2" key="1">
    <citation type="submission" date="2021-12" db="EMBL/GenBank/DDBJ databases">
        <title>Curvularia clavata genome.</title>
        <authorList>
            <person name="Cao Y."/>
        </authorList>
    </citation>
    <scope>NUCLEOTIDE SEQUENCE</scope>
    <source>
        <strain evidence="2">Yc1106</strain>
    </source>
</reference>
<dbReference type="EMBL" id="CP089275">
    <property type="protein sequence ID" value="USP75872.1"/>
    <property type="molecule type" value="Genomic_DNA"/>
</dbReference>
<evidence type="ECO:0000313" key="3">
    <source>
        <dbReference type="Proteomes" id="UP001056012"/>
    </source>
</evidence>
<feature type="compositionally biased region" description="Low complexity" evidence="1">
    <location>
        <begin position="270"/>
        <end position="287"/>
    </location>
</feature>
<dbReference type="VEuPathDB" id="FungiDB:yc1106_03146"/>
<proteinExistence type="predicted"/>
<feature type="region of interest" description="Disordered" evidence="1">
    <location>
        <begin position="204"/>
        <end position="330"/>
    </location>
</feature>
<dbReference type="OrthoDB" id="5404564at2759"/>
<sequence>MTVPSIGDILMLSQKAWKIGRSFAACQKKAPPNLGYVEVEIGGLSKALTLLAETLYAETEGDVFQSADQDIRAGIATIIKSCQRAVDDLDSLVDQYQVIKKHRTLGGFAIERAWSDLVLAKHETISWTTDGGDLNHKSSTRLDSVVKPMAERIDSMHNSSTSLDQQFDEVHRMVQDLELKSRDSGTPPVPPRHPARLPSIGEATQQDTSFDPSDLGTSPVRSPNPRFSLPPTSRRSRTSEYSAVGSDNGPSSPLRARDSISESSLRDPSVRYSNSSYASSNASKSSVGWQNAQPFIATSHPSRRPSGSTKSTPASPEIRQQSQRHEHRRSSLLLPPAIGSEFGHELERTLSQAEIEKLYRSSTTASQRNTFEKEAFRNSAILCDVRGKSVEYSHRINRDDPRDVEMIHVCDESRITVVRKRITDPETRVVRVVTSIWVFSDDSQVRMELRMQDEHMYIPYASYFSPAKVSITVPCELRFYDVSHSAGPASTAQTSWVNYVFDSPRASALFQNELMGRTLLATFRTEKTLRTHSGLSKSFAYAEQMCGLETLRIWQDNDTGAVIALIHFSADFRRGYLAFYLNSSNTPISVKDDGSRQVKIRGLRVPLDGPPAASTGNGKKKNADKEDRVISGAKIEFATDMEKREFLDLCKAMAGQLIELPELKGVN</sequence>
<evidence type="ECO:0000313" key="2">
    <source>
        <dbReference type="EMBL" id="USP75872.1"/>
    </source>
</evidence>
<gene>
    <name evidence="2" type="ORF">yc1106_03146</name>
</gene>
<dbReference type="Proteomes" id="UP001056012">
    <property type="component" value="Chromosome 2"/>
</dbReference>
<evidence type="ECO:0000256" key="1">
    <source>
        <dbReference type="SAM" id="MobiDB-lite"/>
    </source>
</evidence>
<feature type="region of interest" description="Disordered" evidence="1">
    <location>
        <begin position="605"/>
        <end position="625"/>
    </location>
</feature>
<feature type="compositionally biased region" description="Polar residues" evidence="1">
    <location>
        <begin position="305"/>
        <end position="314"/>
    </location>
</feature>
<organism evidence="2 3">
    <name type="scientific">Curvularia clavata</name>
    <dbReference type="NCBI Taxonomy" id="95742"/>
    <lineage>
        <taxon>Eukaryota</taxon>
        <taxon>Fungi</taxon>
        <taxon>Dikarya</taxon>
        <taxon>Ascomycota</taxon>
        <taxon>Pezizomycotina</taxon>
        <taxon>Dothideomycetes</taxon>
        <taxon>Pleosporomycetidae</taxon>
        <taxon>Pleosporales</taxon>
        <taxon>Pleosporineae</taxon>
        <taxon>Pleosporaceae</taxon>
        <taxon>Curvularia</taxon>
    </lineage>
</organism>
<feature type="region of interest" description="Disordered" evidence="1">
    <location>
        <begin position="180"/>
        <end position="199"/>
    </location>
</feature>
<accession>A0A9Q8Z567</accession>